<protein>
    <submittedName>
        <fullName evidence="13">HLA class I histocompatibility antigen, alpha chain G-like isoform X1</fullName>
    </submittedName>
</protein>
<dbReference type="PANTHER" id="PTHR16675">
    <property type="entry name" value="MHC CLASS I-RELATED"/>
    <property type="match status" value="1"/>
</dbReference>
<dbReference type="Pfam" id="PF00129">
    <property type="entry name" value="MHC_I"/>
    <property type="match status" value="1"/>
</dbReference>
<dbReference type="InterPro" id="IPR050208">
    <property type="entry name" value="MHC_class-I_related"/>
</dbReference>
<dbReference type="SUPFAM" id="SSF54452">
    <property type="entry name" value="MHC antigen-recognition domain"/>
    <property type="match status" value="1"/>
</dbReference>
<evidence type="ECO:0000256" key="1">
    <source>
        <dbReference type="ARBA" id="ARBA00002297"/>
    </source>
</evidence>
<dbReference type="InterPro" id="IPR003006">
    <property type="entry name" value="Ig/MHC_CS"/>
</dbReference>
<evidence type="ECO:0000313" key="12">
    <source>
        <dbReference type="Proteomes" id="UP001652624"/>
    </source>
</evidence>
<sequence>MGARNLLLLLSGFLSLSLTWAGPHSMRYFVTSVSRPGGEPRFLVVGYVDDTQFVRFDSDSEEPRMEPRTPWMEAVGREDPGYWELNTQRAKENALTFRVNLNTLRGYYNQSAGGAHTIQVMSGCDVGPDGRLLRGYFQFSYDGADYLALNDDLRSWTAADTAAQISKRKWETAGAAEHHRAYLQGTCVEWLHKYLQMGKETLLRADPPETLVTRHPNAEGEVTLRCWAMGFYPAEVSLTWLRDGEDMTQEMEFVETRPGGDGSFQKWAAVRVPSGQEQRYTCRVQHEGLPEPRTLTWEPTSQSSALIIGIVVAVVVLLCVLGAVVGAVVWSKQQSGGKGGIYNRAAIMDDLPFVVVPQTVTVPRDLIHLFCCTKCEPAVFHGTELMEDFFTPPL</sequence>
<dbReference type="InterPro" id="IPR001039">
    <property type="entry name" value="MHC_I_a_a1/a2"/>
</dbReference>
<evidence type="ECO:0000313" key="13">
    <source>
        <dbReference type="RefSeq" id="XP_060045185.1"/>
    </source>
</evidence>
<evidence type="ECO:0000256" key="8">
    <source>
        <dbReference type="RuleBase" id="RU004439"/>
    </source>
</evidence>
<dbReference type="RefSeq" id="XP_060045185.1">
    <property type="nucleotide sequence ID" value="XM_060189202.1"/>
</dbReference>
<evidence type="ECO:0000256" key="9">
    <source>
        <dbReference type="SAM" id="Phobius"/>
    </source>
</evidence>
<accession>A0ABM3X8P3</accession>
<keyword evidence="12" id="KW-1185">Reference proteome</keyword>
<dbReference type="Proteomes" id="UP001652624">
    <property type="component" value="Chromosome 4"/>
</dbReference>
<keyword evidence="4" id="KW-0490">MHC I</keyword>
<keyword evidence="6 9" id="KW-0472">Membrane</keyword>
<evidence type="ECO:0000256" key="6">
    <source>
        <dbReference type="ARBA" id="ARBA00023136"/>
    </source>
</evidence>
<dbReference type="Pfam" id="PF07654">
    <property type="entry name" value="C1-set"/>
    <property type="match status" value="1"/>
</dbReference>
<dbReference type="PANTHER" id="PTHR16675:SF251">
    <property type="entry name" value="HLA CLASS I HISTOCOMPATIBILITY ANTIGEN, C ALPHA CHAIN"/>
    <property type="match status" value="1"/>
</dbReference>
<evidence type="ECO:0000256" key="3">
    <source>
        <dbReference type="ARBA" id="ARBA00006909"/>
    </source>
</evidence>
<gene>
    <name evidence="13" type="primary">LOC103127729</name>
</gene>
<evidence type="ECO:0000256" key="2">
    <source>
        <dbReference type="ARBA" id="ARBA00004479"/>
    </source>
</evidence>
<dbReference type="InterPro" id="IPR011162">
    <property type="entry name" value="MHC_I/II-like_Ag-recog"/>
</dbReference>
<dbReference type="Gene3D" id="3.30.500.10">
    <property type="entry name" value="MHC class I-like antigen recognition-like"/>
    <property type="match status" value="1"/>
</dbReference>
<organism evidence="12 13">
    <name type="scientific">Erinaceus europaeus</name>
    <name type="common">Western European hedgehog</name>
    <dbReference type="NCBI Taxonomy" id="9365"/>
    <lineage>
        <taxon>Eukaryota</taxon>
        <taxon>Metazoa</taxon>
        <taxon>Chordata</taxon>
        <taxon>Craniata</taxon>
        <taxon>Vertebrata</taxon>
        <taxon>Euteleostomi</taxon>
        <taxon>Mammalia</taxon>
        <taxon>Eutheria</taxon>
        <taxon>Laurasiatheria</taxon>
        <taxon>Eulipotyphla</taxon>
        <taxon>Erinaceidae</taxon>
        <taxon>Erinaceinae</taxon>
        <taxon>Erinaceus</taxon>
    </lineage>
</organism>
<keyword evidence="9" id="KW-0812">Transmembrane</keyword>
<feature type="signal peptide" evidence="10">
    <location>
        <begin position="1"/>
        <end position="21"/>
    </location>
</feature>
<dbReference type="InterPro" id="IPR036179">
    <property type="entry name" value="Ig-like_dom_sf"/>
</dbReference>
<dbReference type="InterPro" id="IPR003597">
    <property type="entry name" value="Ig_C1-set"/>
</dbReference>
<evidence type="ECO:0000256" key="4">
    <source>
        <dbReference type="ARBA" id="ARBA00022451"/>
    </source>
</evidence>
<evidence type="ECO:0000256" key="7">
    <source>
        <dbReference type="ARBA" id="ARBA00023180"/>
    </source>
</evidence>
<keyword evidence="9" id="KW-1133">Transmembrane helix</keyword>
<dbReference type="SMART" id="SM00407">
    <property type="entry name" value="IGc1"/>
    <property type="match status" value="1"/>
</dbReference>
<name>A0ABM3X8P3_ERIEU</name>
<dbReference type="Gene3D" id="2.60.40.10">
    <property type="entry name" value="Immunoglobulins"/>
    <property type="match status" value="1"/>
</dbReference>
<evidence type="ECO:0000256" key="5">
    <source>
        <dbReference type="ARBA" id="ARBA00022859"/>
    </source>
</evidence>
<evidence type="ECO:0000256" key="10">
    <source>
        <dbReference type="SAM" id="SignalP"/>
    </source>
</evidence>
<proteinExistence type="inferred from homology"/>
<keyword evidence="5" id="KW-0391">Immunity</keyword>
<feature type="domain" description="Ig-like" evidence="11">
    <location>
        <begin position="208"/>
        <end position="296"/>
    </location>
</feature>
<dbReference type="InterPro" id="IPR013783">
    <property type="entry name" value="Ig-like_fold"/>
</dbReference>
<reference evidence="13" key="1">
    <citation type="submission" date="2025-08" db="UniProtKB">
        <authorList>
            <consortium name="RefSeq"/>
        </authorList>
    </citation>
    <scope>IDENTIFICATION</scope>
</reference>
<comment type="subcellular location">
    <subcellularLocation>
        <location evidence="2">Membrane</location>
        <topology evidence="2">Single-pass type I membrane protein</topology>
    </subcellularLocation>
</comment>
<keyword evidence="7" id="KW-0325">Glycoprotein</keyword>
<feature type="chain" id="PRO_5045192721" evidence="10">
    <location>
        <begin position="22"/>
        <end position="394"/>
    </location>
</feature>
<comment type="similarity">
    <text evidence="3 8">Belongs to the MHC class I family.</text>
</comment>
<comment type="function">
    <text evidence="1">Involved in the presentation of foreign antigens to the immune system.</text>
</comment>
<dbReference type="PROSITE" id="PS00290">
    <property type="entry name" value="IG_MHC"/>
    <property type="match status" value="1"/>
</dbReference>
<dbReference type="PROSITE" id="PS50835">
    <property type="entry name" value="IG_LIKE"/>
    <property type="match status" value="1"/>
</dbReference>
<dbReference type="GeneID" id="103127729"/>
<dbReference type="CDD" id="cd07698">
    <property type="entry name" value="IgC1_MHC_I_alpha3"/>
    <property type="match status" value="1"/>
</dbReference>
<dbReference type="InterPro" id="IPR011161">
    <property type="entry name" value="MHC_I-like_Ag-recog"/>
</dbReference>
<evidence type="ECO:0000259" key="11">
    <source>
        <dbReference type="PROSITE" id="PS50835"/>
    </source>
</evidence>
<dbReference type="InterPro" id="IPR037055">
    <property type="entry name" value="MHC_I-like_Ag-recog_sf"/>
</dbReference>
<feature type="transmembrane region" description="Helical" evidence="9">
    <location>
        <begin position="305"/>
        <end position="330"/>
    </location>
</feature>
<dbReference type="PRINTS" id="PR01638">
    <property type="entry name" value="MHCCLASSI"/>
</dbReference>
<dbReference type="InterPro" id="IPR007110">
    <property type="entry name" value="Ig-like_dom"/>
</dbReference>
<keyword evidence="10" id="KW-0732">Signal</keyword>
<dbReference type="SUPFAM" id="SSF48726">
    <property type="entry name" value="Immunoglobulin"/>
    <property type="match status" value="1"/>
</dbReference>